<evidence type="ECO:0000256" key="2">
    <source>
        <dbReference type="SAM" id="SignalP"/>
    </source>
</evidence>
<evidence type="ECO:0000256" key="1">
    <source>
        <dbReference type="SAM" id="MobiDB-lite"/>
    </source>
</evidence>
<dbReference type="RefSeq" id="WP_184651795.1">
    <property type="nucleotide sequence ID" value="NZ_JACHFR010000001.1"/>
</dbReference>
<accession>A0A840SEK9</accession>
<dbReference type="InterPro" id="IPR036770">
    <property type="entry name" value="Ankyrin_rpt-contain_sf"/>
</dbReference>
<feature type="region of interest" description="Disordered" evidence="1">
    <location>
        <begin position="168"/>
        <end position="302"/>
    </location>
</feature>
<dbReference type="Proteomes" id="UP000578697">
    <property type="component" value="Unassembled WGS sequence"/>
</dbReference>
<feature type="chain" id="PRO_5032745410" description="Ankyrin repeat-containing protein" evidence="2">
    <location>
        <begin position="21"/>
        <end position="302"/>
    </location>
</feature>
<evidence type="ECO:0000313" key="4">
    <source>
        <dbReference type="Proteomes" id="UP000578697"/>
    </source>
</evidence>
<gene>
    <name evidence="3" type="ORF">HNP77_000720</name>
</gene>
<proteinExistence type="predicted"/>
<dbReference type="AlphaFoldDB" id="A0A840SEK9"/>
<dbReference type="Gene3D" id="1.25.40.20">
    <property type="entry name" value="Ankyrin repeat-containing domain"/>
    <property type="match status" value="1"/>
</dbReference>
<dbReference type="EMBL" id="JACHFR010000001">
    <property type="protein sequence ID" value="MBB5218376.1"/>
    <property type="molecule type" value="Genomic_DNA"/>
</dbReference>
<keyword evidence="4" id="KW-1185">Reference proteome</keyword>
<comment type="caution">
    <text evidence="3">The sequence shown here is derived from an EMBL/GenBank/DDBJ whole genome shotgun (WGS) entry which is preliminary data.</text>
</comment>
<feature type="compositionally biased region" description="Basic and acidic residues" evidence="1">
    <location>
        <begin position="168"/>
        <end position="193"/>
    </location>
</feature>
<evidence type="ECO:0008006" key="5">
    <source>
        <dbReference type="Google" id="ProtNLM"/>
    </source>
</evidence>
<keyword evidence="2" id="KW-0732">Signal</keyword>
<reference evidence="3 4" key="1">
    <citation type="submission" date="2020-08" db="EMBL/GenBank/DDBJ databases">
        <title>Genomic Encyclopedia of Type Strains, Phase IV (KMG-IV): sequencing the most valuable type-strain genomes for metagenomic binning, comparative biology and taxonomic classification.</title>
        <authorList>
            <person name="Goeker M."/>
        </authorList>
    </citation>
    <scope>NUCLEOTIDE SEQUENCE [LARGE SCALE GENOMIC DNA]</scope>
    <source>
        <strain evidence="3 4">DSM 103679</strain>
    </source>
</reference>
<name>A0A840SEK9_9SPIR</name>
<protein>
    <recommendedName>
        <fullName evidence="5">Ankyrin repeat-containing protein</fullName>
    </recommendedName>
</protein>
<organism evidence="3 4">
    <name type="scientific">Treponema rectale</name>
    <dbReference type="NCBI Taxonomy" id="744512"/>
    <lineage>
        <taxon>Bacteria</taxon>
        <taxon>Pseudomonadati</taxon>
        <taxon>Spirochaetota</taxon>
        <taxon>Spirochaetia</taxon>
        <taxon>Spirochaetales</taxon>
        <taxon>Treponemataceae</taxon>
        <taxon>Treponema</taxon>
    </lineage>
</organism>
<evidence type="ECO:0000313" key="3">
    <source>
        <dbReference type="EMBL" id="MBB5218376.1"/>
    </source>
</evidence>
<sequence length="302" mass="33392">MKKLISVLLMSFLTLLSVQAKDAAVDYVKLAREGTAEEIKDAVKSDSRLYTRLFGSNRENFLMLLLHGNRSLDIIKLGVMSGIDVTTLSKDGRSSVMYACRYVTDPKAVKYVIKSGTVFGIGIEDRLTKKDDSGKSCFDYVKDNPNYSEIYPVLTSFADDPEVIEKKKQEKEAAKKAKKEAEEARKAESKQQKDIPAAPEENSGTEENTPVSEDESSGEGHQEEVPQSEDDSDEVKRISASPADKVTYTVTPVIVADDQENTPQQNTEPEKTAEPQSVASEIPETAAAMEEPVRKDPVKKNF</sequence>
<feature type="signal peptide" evidence="2">
    <location>
        <begin position="1"/>
        <end position="20"/>
    </location>
</feature>
<feature type="compositionally biased region" description="Basic and acidic residues" evidence="1">
    <location>
        <begin position="291"/>
        <end position="302"/>
    </location>
</feature>